<keyword evidence="3" id="KW-1185">Reference proteome</keyword>
<dbReference type="AlphaFoldDB" id="A0A840Q846"/>
<name>A0A840Q846_9PSEU</name>
<dbReference type="SUPFAM" id="SSF52096">
    <property type="entry name" value="ClpP/crotonase"/>
    <property type="match status" value="1"/>
</dbReference>
<dbReference type="EMBL" id="JACHIW010000002">
    <property type="protein sequence ID" value="MBB5158692.1"/>
    <property type="molecule type" value="Genomic_DNA"/>
</dbReference>
<evidence type="ECO:0000313" key="3">
    <source>
        <dbReference type="Proteomes" id="UP000584374"/>
    </source>
</evidence>
<evidence type="ECO:0000256" key="1">
    <source>
        <dbReference type="ARBA" id="ARBA00005254"/>
    </source>
</evidence>
<dbReference type="Gene3D" id="3.90.226.10">
    <property type="entry name" value="2-enoyl-CoA Hydratase, Chain A, domain 1"/>
    <property type="match status" value="1"/>
</dbReference>
<proteinExistence type="inferred from homology"/>
<dbReference type="GO" id="GO:0003824">
    <property type="term" value="F:catalytic activity"/>
    <property type="evidence" value="ECO:0007669"/>
    <property type="project" value="UniProtKB-ARBA"/>
</dbReference>
<organism evidence="2 3">
    <name type="scientific">Saccharopolyspora phatthalungensis</name>
    <dbReference type="NCBI Taxonomy" id="664693"/>
    <lineage>
        <taxon>Bacteria</taxon>
        <taxon>Bacillati</taxon>
        <taxon>Actinomycetota</taxon>
        <taxon>Actinomycetes</taxon>
        <taxon>Pseudonocardiales</taxon>
        <taxon>Pseudonocardiaceae</taxon>
        <taxon>Saccharopolyspora</taxon>
    </lineage>
</organism>
<protein>
    <submittedName>
        <fullName evidence="2">Enoyl-CoA hydratase/carnithine racemase</fullName>
    </submittedName>
</protein>
<accession>A0A840Q846</accession>
<dbReference type="Proteomes" id="UP000584374">
    <property type="component" value="Unassembled WGS sequence"/>
</dbReference>
<dbReference type="PANTHER" id="PTHR42964">
    <property type="entry name" value="ENOYL-COA HYDRATASE"/>
    <property type="match status" value="1"/>
</dbReference>
<dbReference type="RefSeq" id="WP_184730615.1">
    <property type="nucleotide sequence ID" value="NZ_JACHIW010000002.1"/>
</dbReference>
<dbReference type="Pfam" id="PF00378">
    <property type="entry name" value="ECH_1"/>
    <property type="match status" value="1"/>
</dbReference>
<dbReference type="PANTHER" id="PTHR42964:SF1">
    <property type="entry name" value="POLYKETIDE BIOSYNTHESIS ENOYL-COA HYDRATASE PKSH-RELATED"/>
    <property type="match status" value="1"/>
</dbReference>
<reference evidence="2 3" key="1">
    <citation type="submission" date="2020-08" db="EMBL/GenBank/DDBJ databases">
        <title>Sequencing the genomes of 1000 actinobacteria strains.</title>
        <authorList>
            <person name="Klenk H.-P."/>
        </authorList>
    </citation>
    <scope>NUCLEOTIDE SEQUENCE [LARGE SCALE GENOMIC DNA]</scope>
    <source>
        <strain evidence="2 3">DSM 45584</strain>
    </source>
</reference>
<evidence type="ECO:0000313" key="2">
    <source>
        <dbReference type="EMBL" id="MBB5158692.1"/>
    </source>
</evidence>
<comment type="caution">
    <text evidence="2">The sequence shown here is derived from an EMBL/GenBank/DDBJ whole genome shotgun (WGS) entry which is preliminary data.</text>
</comment>
<dbReference type="CDD" id="cd06558">
    <property type="entry name" value="crotonase-like"/>
    <property type="match status" value="1"/>
</dbReference>
<dbReference type="InterPro" id="IPR051683">
    <property type="entry name" value="Enoyl-CoA_Hydratase/Isomerase"/>
</dbReference>
<dbReference type="InterPro" id="IPR001753">
    <property type="entry name" value="Enoyl-CoA_hydra/iso"/>
</dbReference>
<gene>
    <name evidence="2" type="ORF">BJ970_006291</name>
</gene>
<comment type="similarity">
    <text evidence="1">Belongs to the enoyl-CoA hydratase/isomerase family.</text>
</comment>
<dbReference type="InterPro" id="IPR029045">
    <property type="entry name" value="ClpP/crotonase-like_dom_sf"/>
</dbReference>
<sequence length="241" mass="26169">MIELVAERTDRALVLTLNRPAKRNALAESIVEDLIECLRDAHQEPTDLVVLRGEGKTFSAGFDFGGLAEASDGDLLRRFVRVEQLLQLVFHAPFETLALAHGRVFGAAADLVCACTHRVGTPDSAFRFPGLAFGIVLGTRRLAGRIGETAARDVQGRGLTMDADHALRTGLLTEVADTSEWDELLARVAEGAGRVEADARSVFHRALAADSADADLADLVRSASVPGLRDRLQRFREEQKQ</sequence>